<organism evidence="3 4">
    <name type="scientific">Cylindrotheca closterium</name>
    <dbReference type="NCBI Taxonomy" id="2856"/>
    <lineage>
        <taxon>Eukaryota</taxon>
        <taxon>Sar</taxon>
        <taxon>Stramenopiles</taxon>
        <taxon>Ochrophyta</taxon>
        <taxon>Bacillariophyta</taxon>
        <taxon>Bacillariophyceae</taxon>
        <taxon>Bacillariophycidae</taxon>
        <taxon>Bacillariales</taxon>
        <taxon>Bacillariaceae</taxon>
        <taxon>Cylindrotheca</taxon>
    </lineage>
</organism>
<comment type="caution">
    <text evidence="3">The sequence shown here is derived from an EMBL/GenBank/DDBJ whole genome shotgun (WGS) entry which is preliminary data.</text>
</comment>
<sequence>MSMSTIAMENSFIPQPPNNNTVPCDDDDFLLSRTPQILNNFEPQVPQSFSMRQLLGSKAEWCYAAADLFDLKHSTAEIAVTLLSRYMMNVMMTRRTNDQCQVNSPDQELPSDQVCHCSGAASLIIAMRVNNETRSSLSLEDLLRMTEYRCTEEEILQTERNILQVLDHCIQSPTTEMFATHFVKFLELKYNISLRHFRQTTLQPLLRVSIQHLLFLEFPTEFVALAVVLLALDLYCDTSEKERLYLGLYAAAGVTKGSAKDHAVRALSDELLEIYHKSLTPY</sequence>
<gene>
    <name evidence="3" type="ORF">CYCCA115_LOCUS16730</name>
</gene>
<evidence type="ECO:0000259" key="2">
    <source>
        <dbReference type="Pfam" id="PF00134"/>
    </source>
</evidence>
<dbReference type="InterPro" id="IPR039361">
    <property type="entry name" value="Cyclin"/>
</dbReference>
<evidence type="ECO:0000256" key="1">
    <source>
        <dbReference type="SAM" id="MobiDB-lite"/>
    </source>
</evidence>
<dbReference type="InterPro" id="IPR006671">
    <property type="entry name" value="Cyclin_N"/>
</dbReference>
<dbReference type="SUPFAM" id="SSF47954">
    <property type="entry name" value="Cyclin-like"/>
    <property type="match status" value="1"/>
</dbReference>
<evidence type="ECO:0000313" key="3">
    <source>
        <dbReference type="EMBL" id="CAJ1957476.1"/>
    </source>
</evidence>
<accession>A0AAD2FYV4</accession>
<protein>
    <recommendedName>
        <fullName evidence="2">Cyclin N-terminal domain-containing protein</fullName>
    </recommendedName>
</protein>
<reference evidence="3" key="1">
    <citation type="submission" date="2023-08" db="EMBL/GenBank/DDBJ databases">
        <authorList>
            <person name="Audoor S."/>
            <person name="Bilcke G."/>
        </authorList>
    </citation>
    <scope>NUCLEOTIDE SEQUENCE</scope>
</reference>
<feature type="domain" description="Cyclin N-terminal" evidence="2">
    <location>
        <begin position="48"/>
        <end position="170"/>
    </location>
</feature>
<dbReference type="PANTHER" id="PTHR10177">
    <property type="entry name" value="CYCLINS"/>
    <property type="match status" value="1"/>
</dbReference>
<dbReference type="Proteomes" id="UP001295423">
    <property type="component" value="Unassembled WGS sequence"/>
</dbReference>
<evidence type="ECO:0000313" key="4">
    <source>
        <dbReference type="Proteomes" id="UP001295423"/>
    </source>
</evidence>
<dbReference type="Pfam" id="PF00134">
    <property type="entry name" value="Cyclin_N"/>
    <property type="match status" value="1"/>
</dbReference>
<proteinExistence type="predicted"/>
<dbReference type="EMBL" id="CAKOGP040001947">
    <property type="protein sequence ID" value="CAJ1957476.1"/>
    <property type="molecule type" value="Genomic_DNA"/>
</dbReference>
<dbReference type="InterPro" id="IPR036915">
    <property type="entry name" value="Cyclin-like_sf"/>
</dbReference>
<name>A0AAD2FYV4_9STRA</name>
<dbReference type="Gene3D" id="1.10.472.10">
    <property type="entry name" value="Cyclin-like"/>
    <property type="match status" value="1"/>
</dbReference>
<keyword evidence="4" id="KW-1185">Reference proteome</keyword>
<feature type="region of interest" description="Disordered" evidence="1">
    <location>
        <begin position="1"/>
        <end position="20"/>
    </location>
</feature>
<dbReference type="AlphaFoldDB" id="A0AAD2FYV4"/>